<dbReference type="Proteomes" id="UP000319298">
    <property type="component" value="Chromosome"/>
</dbReference>
<reference evidence="3 4" key="2">
    <citation type="journal article" date="2020" name="Int. J. Syst. Evol. Microbiol.">
        <title>Description and complete genome sequences of Bradyrhizobium symbiodeficiens sp. nov., a non-symbiotic bacterium associated with legumes native to Canada.</title>
        <authorList>
            <person name="Bromfield E.S.P."/>
            <person name="Cloutier S."/>
            <person name="Nguyen H.D.T."/>
        </authorList>
    </citation>
    <scope>NUCLEOTIDE SEQUENCE [LARGE SCALE GENOMIC DNA]</scope>
    <source>
        <strain evidence="2 4">101S1MB</strain>
        <strain evidence="1 3">65S1MB</strain>
    </source>
</reference>
<dbReference type="AlphaFoldDB" id="A0A6G8ZFV4"/>
<protein>
    <submittedName>
        <fullName evidence="2">Uncharacterized protein</fullName>
    </submittedName>
</protein>
<keyword evidence="3" id="KW-1185">Reference proteome</keyword>
<evidence type="ECO:0000313" key="1">
    <source>
        <dbReference type="EMBL" id="QDF36453.1"/>
    </source>
</evidence>
<proteinExistence type="predicted"/>
<reference evidence="2" key="3">
    <citation type="submission" date="2024-02" db="EMBL/GenBank/DDBJ databases">
        <authorList>
            <person name="Bromfield E.S.P."/>
            <person name="Cloutier S."/>
            <person name="Nguyen H.D.T."/>
        </authorList>
    </citation>
    <scope>NUCLEOTIDE SEQUENCE</scope>
    <source>
        <strain evidence="2">101S1MB</strain>
        <strain evidence="1">65S1MB</strain>
    </source>
</reference>
<dbReference type="Proteomes" id="UP000500895">
    <property type="component" value="Chromosome"/>
</dbReference>
<sequence length="69" mass="7478">MTRFLVASFVVLAVIVASTVVFRWQPQSVALSAAAMPSLAELHVMAGVHRLPDQDIEDQSLIFPATAKQ</sequence>
<dbReference type="RefSeq" id="WP_140477642.1">
    <property type="nucleotide sequence ID" value="NZ_CP041090.2"/>
</dbReference>
<evidence type="ECO:0000313" key="4">
    <source>
        <dbReference type="Proteomes" id="UP000500895"/>
    </source>
</evidence>
<name>A0A6G8ZFV4_9BRAD</name>
<organism evidence="2 4">
    <name type="scientific">Bradyrhizobium symbiodeficiens</name>
    <dbReference type="NCBI Taxonomy" id="1404367"/>
    <lineage>
        <taxon>Bacteria</taxon>
        <taxon>Pseudomonadati</taxon>
        <taxon>Pseudomonadota</taxon>
        <taxon>Alphaproteobacteria</taxon>
        <taxon>Hyphomicrobiales</taxon>
        <taxon>Nitrobacteraceae</taxon>
        <taxon>Bradyrhizobium</taxon>
    </lineage>
</organism>
<evidence type="ECO:0000313" key="3">
    <source>
        <dbReference type="Proteomes" id="UP000319298"/>
    </source>
</evidence>
<dbReference type="EMBL" id="CP041090">
    <property type="protein sequence ID" value="QDF36453.1"/>
    <property type="molecule type" value="Genomic_DNA"/>
</dbReference>
<dbReference type="EMBL" id="CP050066">
    <property type="protein sequence ID" value="QIP05294.1"/>
    <property type="molecule type" value="Genomic_DNA"/>
</dbReference>
<gene>
    <name evidence="1" type="ORF">FJN17_02130</name>
    <name evidence="2" type="ORF">HAV00_03080</name>
</gene>
<evidence type="ECO:0000313" key="2">
    <source>
        <dbReference type="EMBL" id="QIP05294.1"/>
    </source>
</evidence>
<reference evidence="3" key="1">
    <citation type="submission" date="2019-06" db="EMBL/GenBank/DDBJ databases">
        <title>Whole-Genome Sequence of Bradyrhizobium sp. 3 Strain 65S1MB.</title>
        <authorList>
            <person name="Bromfield E.S.P."/>
            <person name="Cloutier S."/>
            <person name="Nguyen H.D.T."/>
        </authorList>
    </citation>
    <scope>NUCLEOTIDE SEQUENCE [LARGE SCALE GENOMIC DNA]</scope>
    <source>
        <strain evidence="3">65S1MB</strain>
    </source>
</reference>
<accession>A0A6G8ZFV4</accession>